<protein>
    <submittedName>
        <fullName evidence="3">Uncharacterized protein LOC120262952</fullName>
    </submittedName>
</protein>
<dbReference type="Proteomes" id="UP001515500">
    <property type="component" value="Chromosome 1"/>
</dbReference>
<dbReference type="PANTHER" id="PTHR33116:SF78">
    <property type="entry name" value="OS12G0587133 PROTEIN"/>
    <property type="match status" value="1"/>
</dbReference>
<dbReference type="GeneID" id="120262952"/>
<sequence>MFADDLTLITKASKQSARNVLFCLNLYSDIIGQRPNLTKSVIYLLTWFNNRVSKSISSLLGMYLGSFPFTYLGAPIFPLHLPASHFNFLPKRAQTKIKRLGATPLTPKQVECSSLIVVFSRFQPTTSLFFSFQILSLTPFQSWLVAFSGDRNNNAGGFHLIAWKTSTLSKSDGGLGLQNLRNVRCALLAKQIFALIDHENKFWVHIFHKKYPNWSLWDRNCTSNASWFYNSICKVADILKPNLKISVFNPNITNFFNDPWLLDLPLSHKPTYFNMNMVDNCSFTQIISENSFDLNACTELFGNNLDFDGISIISHEALENNDWIWWPTPTRGRLVATIYDHLNSFEESVNHWRGWRNIWGLISTPRIKMFI</sequence>
<dbReference type="InterPro" id="IPR000477">
    <property type="entry name" value="RT_dom"/>
</dbReference>
<dbReference type="PANTHER" id="PTHR33116">
    <property type="entry name" value="REVERSE TRANSCRIPTASE ZINC-BINDING DOMAIN-CONTAINING PROTEIN-RELATED-RELATED"/>
    <property type="match status" value="1"/>
</dbReference>
<proteinExistence type="predicted"/>
<name>A0AB40BIP6_DIOCR</name>
<gene>
    <name evidence="3" type="primary">LOC120262952</name>
</gene>
<feature type="domain" description="Reverse transcriptase" evidence="1">
    <location>
        <begin position="1"/>
        <end position="76"/>
    </location>
</feature>
<evidence type="ECO:0000313" key="3">
    <source>
        <dbReference type="RefSeq" id="XP_039126808.1"/>
    </source>
</evidence>
<dbReference type="AlphaFoldDB" id="A0AB40BIP6"/>
<keyword evidence="2" id="KW-1185">Reference proteome</keyword>
<dbReference type="RefSeq" id="XP_039126808.1">
    <property type="nucleotide sequence ID" value="XM_039270874.1"/>
</dbReference>
<evidence type="ECO:0000313" key="2">
    <source>
        <dbReference type="Proteomes" id="UP001515500"/>
    </source>
</evidence>
<accession>A0AB40BIP6</accession>
<organism evidence="2 3">
    <name type="scientific">Dioscorea cayennensis subsp. rotundata</name>
    <name type="common">White Guinea yam</name>
    <name type="synonym">Dioscorea rotundata</name>
    <dbReference type="NCBI Taxonomy" id="55577"/>
    <lineage>
        <taxon>Eukaryota</taxon>
        <taxon>Viridiplantae</taxon>
        <taxon>Streptophyta</taxon>
        <taxon>Embryophyta</taxon>
        <taxon>Tracheophyta</taxon>
        <taxon>Spermatophyta</taxon>
        <taxon>Magnoliopsida</taxon>
        <taxon>Liliopsida</taxon>
        <taxon>Dioscoreales</taxon>
        <taxon>Dioscoreaceae</taxon>
        <taxon>Dioscorea</taxon>
    </lineage>
</organism>
<evidence type="ECO:0000259" key="1">
    <source>
        <dbReference type="PROSITE" id="PS50878"/>
    </source>
</evidence>
<reference evidence="2" key="1">
    <citation type="submission" date="2025-05" db="UniProtKB">
        <authorList>
            <consortium name="RefSeq"/>
        </authorList>
    </citation>
    <scope>NUCLEOTIDE SEQUENCE [LARGE SCALE GENOMIC DNA]</scope>
</reference>
<dbReference type="PROSITE" id="PS50878">
    <property type="entry name" value="RT_POL"/>
    <property type="match status" value="1"/>
</dbReference>
<reference evidence="3" key="2">
    <citation type="submission" date="2025-08" db="UniProtKB">
        <authorList>
            <consortium name="RefSeq"/>
        </authorList>
    </citation>
    <scope>IDENTIFICATION</scope>
</reference>